<keyword evidence="9 12" id="KW-0131">Cell cycle</keyword>
<keyword evidence="5 12" id="KW-0498">Mitosis</keyword>
<keyword evidence="7 13" id="KW-0175">Coiled coil</keyword>
<dbReference type="GeneID" id="110986219"/>
<keyword evidence="3 12" id="KW-0158">Chromosome</keyword>
<dbReference type="AlphaFoldDB" id="A0A8B7ZFH9"/>
<evidence type="ECO:0000313" key="14">
    <source>
        <dbReference type="Proteomes" id="UP000694845"/>
    </source>
</evidence>
<comment type="subunit">
    <text evidence="12">Component of the NDC80 complex.</text>
</comment>
<comment type="subcellular location">
    <subcellularLocation>
        <location evidence="12">Nucleus</location>
    </subcellularLocation>
    <subcellularLocation>
        <location evidence="12">Chromosome</location>
        <location evidence="12">Centromere</location>
        <location evidence="12">Kinetochore</location>
    </subcellularLocation>
</comment>
<dbReference type="RefSeq" id="XP_022103615.1">
    <property type="nucleotide sequence ID" value="XM_022247923.1"/>
</dbReference>
<sequence length="276" mass="32002">MYAHRRDRRSSWMLSFQLGYRLRPTFIAKKITEAAWTLLRHARHVRTHNHEVKNFKSKHTTLAFLRLDEMASANLSDVITLIEEGKAVQATQEIGLCFQDGSSTTKLTQFGEAIQEMKQTEERQKETLKDIIQGYLDMKDERAACVSRDQSHDAVTPEIGEAQRDKAKSWEKLATFQQEVQAVQRELDHLADLQVKLESHRETVKEQTTDVLPKTRYNVSLYKAATKLTWDFNSQPEEVKGYISTSKDVRPFSLDSRQNSKFFITNYLWDLIESTA</sequence>
<keyword evidence="8 12" id="KW-0539">Nucleus</keyword>
<keyword evidence="4 12" id="KW-0132">Cell division</keyword>
<evidence type="ECO:0000256" key="7">
    <source>
        <dbReference type="ARBA" id="ARBA00023054"/>
    </source>
</evidence>
<dbReference type="OrthoDB" id="6432863at2759"/>
<evidence type="ECO:0000256" key="8">
    <source>
        <dbReference type="ARBA" id="ARBA00023242"/>
    </source>
</evidence>
<dbReference type="PANTHER" id="PTHR22142:SF2">
    <property type="entry name" value="KINETOCHORE PROTEIN SPC24"/>
    <property type="match status" value="1"/>
</dbReference>
<evidence type="ECO:0000256" key="2">
    <source>
        <dbReference type="ARBA" id="ARBA00013690"/>
    </source>
</evidence>
<dbReference type="CDD" id="cd11565">
    <property type="entry name" value="RWD_Spc24"/>
    <property type="match status" value="1"/>
</dbReference>
<evidence type="ECO:0000256" key="3">
    <source>
        <dbReference type="ARBA" id="ARBA00022454"/>
    </source>
</evidence>
<keyword evidence="10 12" id="KW-0137">Centromere</keyword>
<name>A0A8B7ZFH9_ACAPL</name>
<evidence type="ECO:0000256" key="5">
    <source>
        <dbReference type="ARBA" id="ARBA00022776"/>
    </source>
</evidence>
<reference evidence="15" key="1">
    <citation type="submission" date="2025-08" db="UniProtKB">
        <authorList>
            <consortium name="RefSeq"/>
        </authorList>
    </citation>
    <scope>IDENTIFICATION</scope>
</reference>
<evidence type="ECO:0000256" key="13">
    <source>
        <dbReference type="SAM" id="Coils"/>
    </source>
</evidence>
<evidence type="ECO:0000256" key="11">
    <source>
        <dbReference type="ARBA" id="ARBA00045419"/>
    </source>
</evidence>
<dbReference type="Gene3D" id="3.30.160.570">
    <property type="entry name" value="Ncd80 complex, Spc24 subunit"/>
    <property type="match status" value="1"/>
</dbReference>
<dbReference type="GO" id="GO:0005634">
    <property type="term" value="C:nucleus"/>
    <property type="evidence" value="ECO:0007669"/>
    <property type="project" value="UniProtKB-SubCell"/>
</dbReference>
<evidence type="ECO:0000256" key="10">
    <source>
        <dbReference type="ARBA" id="ARBA00023328"/>
    </source>
</evidence>
<evidence type="ECO:0000256" key="6">
    <source>
        <dbReference type="ARBA" id="ARBA00022838"/>
    </source>
</evidence>
<keyword evidence="14" id="KW-1185">Reference proteome</keyword>
<evidence type="ECO:0000256" key="4">
    <source>
        <dbReference type="ARBA" id="ARBA00022618"/>
    </source>
</evidence>
<evidence type="ECO:0000256" key="1">
    <source>
        <dbReference type="ARBA" id="ARBA00007804"/>
    </source>
</evidence>
<dbReference type="GO" id="GO:0031262">
    <property type="term" value="C:Ndc80 complex"/>
    <property type="evidence" value="ECO:0007669"/>
    <property type="project" value="TreeGrafter"/>
</dbReference>
<dbReference type="InterPro" id="IPR013252">
    <property type="entry name" value="Ndc80_Spc24"/>
</dbReference>
<dbReference type="KEGG" id="aplc:110986219"/>
<comment type="function">
    <text evidence="11">Acts as a component of the essential kinetochore-associated NDC80 complex, which is required for chromosome segregation and spindle checkpoint activity. Required for kinetochore integrity and the organization of stable microtubule binding sites in the outer plate of the kinetochore. The NDC80 complex synergistically enhances the affinity of the SKA1 complex for microtubules and may allow the NDC80 complex to track depolymerizing microtubules.</text>
</comment>
<dbReference type="PANTHER" id="PTHR22142">
    <property type="match status" value="1"/>
</dbReference>
<keyword evidence="6 12" id="KW-0995">Kinetochore</keyword>
<protein>
    <recommendedName>
        <fullName evidence="2 12">Kinetochore protein Spc24</fullName>
    </recommendedName>
</protein>
<dbReference type="Proteomes" id="UP000694845">
    <property type="component" value="Unplaced"/>
</dbReference>
<accession>A0A8B7ZFH9</accession>
<dbReference type="Pfam" id="PF08286">
    <property type="entry name" value="Spc24"/>
    <property type="match status" value="1"/>
</dbReference>
<organism evidence="14 15">
    <name type="scientific">Acanthaster planci</name>
    <name type="common">Crown-of-thorns starfish</name>
    <dbReference type="NCBI Taxonomy" id="133434"/>
    <lineage>
        <taxon>Eukaryota</taxon>
        <taxon>Metazoa</taxon>
        <taxon>Echinodermata</taxon>
        <taxon>Eleutherozoa</taxon>
        <taxon>Asterozoa</taxon>
        <taxon>Asteroidea</taxon>
        <taxon>Valvatacea</taxon>
        <taxon>Valvatida</taxon>
        <taxon>Acanthasteridae</taxon>
        <taxon>Acanthaster</taxon>
    </lineage>
</organism>
<comment type="similarity">
    <text evidence="1 12">Belongs to the SPC24 family.</text>
</comment>
<dbReference type="GO" id="GO:0051301">
    <property type="term" value="P:cell division"/>
    <property type="evidence" value="ECO:0007669"/>
    <property type="project" value="UniProtKB-UniRule"/>
</dbReference>
<evidence type="ECO:0000256" key="9">
    <source>
        <dbReference type="ARBA" id="ARBA00023306"/>
    </source>
</evidence>
<evidence type="ECO:0000313" key="15">
    <source>
        <dbReference type="RefSeq" id="XP_022103615.1"/>
    </source>
</evidence>
<feature type="coiled-coil region" evidence="13">
    <location>
        <begin position="173"/>
        <end position="210"/>
    </location>
</feature>
<dbReference type="GO" id="GO:0007059">
    <property type="term" value="P:chromosome segregation"/>
    <property type="evidence" value="ECO:0007669"/>
    <property type="project" value="TreeGrafter"/>
</dbReference>
<dbReference type="GO" id="GO:0008017">
    <property type="term" value="F:microtubule binding"/>
    <property type="evidence" value="ECO:0007669"/>
    <property type="project" value="TreeGrafter"/>
</dbReference>
<evidence type="ECO:0000256" key="12">
    <source>
        <dbReference type="RuleBase" id="RU368011"/>
    </source>
</evidence>
<proteinExistence type="inferred from homology"/>
<gene>
    <name evidence="15" type="primary">LOC110986219</name>
</gene>